<dbReference type="NCBIfam" id="TIGR00639">
    <property type="entry name" value="PurN"/>
    <property type="match status" value="1"/>
</dbReference>
<evidence type="ECO:0000256" key="4">
    <source>
        <dbReference type="ARBA" id="ARBA00038440"/>
    </source>
</evidence>
<dbReference type="EC" id="2.1.2.2" evidence="6"/>
<dbReference type="GO" id="GO:0006189">
    <property type="term" value="P:'de novo' IMP biosynthetic process"/>
    <property type="evidence" value="ECO:0007669"/>
    <property type="project" value="UniProtKB-UniPathway"/>
</dbReference>
<dbReference type="EMBL" id="DSUT01000034">
    <property type="protein sequence ID" value="HGK27688.1"/>
    <property type="molecule type" value="Genomic_DNA"/>
</dbReference>
<dbReference type="SUPFAM" id="SSF53328">
    <property type="entry name" value="Formyltransferase"/>
    <property type="match status" value="1"/>
</dbReference>
<dbReference type="PANTHER" id="PTHR43369">
    <property type="entry name" value="PHOSPHORIBOSYLGLYCINAMIDE FORMYLTRANSFERASE"/>
    <property type="match status" value="1"/>
</dbReference>
<dbReference type="UniPathway" id="UPA00074">
    <property type="reaction ID" value="UER00126"/>
</dbReference>
<dbReference type="PANTHER" id="PTHR43369:SF2">
    <property type="entry name" value="PHOSPHORIBOSYLGLYCINAMIDE FORMYLTRANSFERASE"/>
    <property type="match status" value="1"/>
</dbReference>
<dbReference type="AlphaFoldDB" id="A0A7C4CCQ5"/>
<accession>A0A7C4CCQ5</accession>
<gene>
    <name evidence="8" type="primary">purN</name>
    <name evidence="8" type="ORF">ENS41_01895</name>
</gene>
<evidence type="ECO:0000256" key="1">
    <source>
        <dbReference type="ARBA" id="ARBA00005054"/>
    </source>
</evidence>
<protein>
    <recommendedName>
        <fullName evidence="6">Phosphoribosylglycinamide formyltransferase</fullName>
        <ecNumber evidence="6">2.1.2.2</ecNumber>
    </recommendedName>
</protein>
<name>A0A7C4CCQ5_UNCW3</name>
<dbReference type="Pfam" id="PF00551">
    <property type="entry name" value="Formyl_trans_N"/>
    <property type="match status" value="1"/>
</dbReference>
<dbReference type="PROSITE" id="PS00373">
    <property type="entry name" value="GART"/>
    <property type="match status" value="1"/>
</dbReference>
<evidence type="ECO:0000256" key="2">
    <source>
        <dbReference type="ARBA" id="ARBA00022679"/>
    </source>
</evidence>
<comment type="similarity">
    <text evidence="4">Belongs to the GART family.</text>
</comment>
<evidence type="ECO:0000256" key="6">
    <source>
        <dbReference type="NCBIfam" id="TIGR00639"/>
    </source>
</evidence>
<evidence type="ECO:0000256" key="5">
    <source>
        <dbReference type="ARBA" id="ARBA00047664"/>
    </source>
</evidence>
<dbReference type="GO" id="GO:0004644">
    <property type="term" value="F:phosphoribosylglycinamide formyltransferase activity"/>
    <property type="evidence" value="ECO:0007669"/>
    <property type="project" value="UniProtKB-UniRule"/>
</dbReference>
<feature type="domain" description="Formyl transferase N-terminal" evidence="7">
    <location>
        <begin position="32"/>
        <end position="155"/>
    </location>
</feature>
<evidence type="ECO:0000259" key="7">
    <source>
        <dbReference type="Pfam" id="PF00551"/>
    </source>
</evidence>
<keyword evidence="2 8" id="KW-0808">Transferase</keyword>
<comment type="pathway">
    <text evidence="1">Purine metabolism; IMP biosynthesis via de novo pathway; N(2)-formyl-N(1)-(5-phospho-D-ribosyl)glycinamide from N(1)-(5-phospho-D-ribosyl)glycinamide (10-formyl THF route): step 1/1.</text>
</comment>
<dbReference type="InterPro" id="IPR001555">
    <property type="entry name" value="GART_AS"/>
</dbReference>
<evidence type="ECO:0000313" key="8">
    <source>
        <dbReference type="EMBL" id="HGK27688.1"/>
    </source>
</evidence>
<dbReference type="Gene3D" id="3.40.50.170">
    <property type="entry name" value="Formyl transferase, N-terminal domain"/>
    <property type="match status" value="1"/>
</dbReference>
<keyword evidence="3" id="KW-0658">Purine biosynthesis</keyword>
<dbReference type="InterPro" id="IPR004607">
    <property type="entry name" value="GART"/>
</dbReference>
<reference evidence="8" key="1">
    <citation type="journal article" date="2020" name="mSystems">
        <title>Genome- and Community-Level Interaction Insights into Carbon Utilization and Element Cycling Functions of Hydrothermarchaeota in Hydrothermal Sediment.</title>
        <authorList>
            <person name="Zhou Z."/>
            <person name="Liu Y."/>
            <person name="Xu W."/>
            <person name="Pan J."/>
            <person name="Luo Z.H."/>
            <person name="Li M."/>
        </authorList>
    </citation>
    <scope>NUCLEOTIDE SEQUENCE [LARGE SCALE GENOMIC DNA]</scope>
    <source>
        <strain evidence="8">SpSt-488</strain>
    </source>
</reference>
<dbReference type="GO" id="GO:0005737">
    <property type="term" value="C:cytoplasm"/>
    <property type="evidence" value="ECO:0007669"/>
    <property type="project" value="TreeGrafter"/>
</dbReference>
<comment type="catalytic activity">
    <reaction evidence="5">
        <text>N(1)-(5-phospho-beta-D-ribosyl)glycinamide + (6R)-10-formyltetrahydrofolate = N(2)-formyl-N(1)-(5-phospho-beta-D-ribosyl)glycinamide + (6S)-5,6,7,8-tetrahydrofolate + H(+)</text>
        <dbReference type="Rhea" id="RHEA:15053"/>
        <dbReference type="ChEBI" id="CHEBI:15378"/>
        <dbReference type="ChEBI" id="CHEBI:57453"/>
        <dbReference type="ChEBI" id="CHEBI:143788"/>
        <dbReference type="ChEBI" id="CHEBI:147286"/>
        <dbReference type="ChEBI" id="CHEBI:195366"/>
        <dbReference type="EC" id="2.1.2.2"/>
    </reaction>
</comment>
<sequence length="174" mass="18766">MALHVGLTAGDPDIADEHIAAVIADEGYPQPTVTRAEFEQALAKELAARDIGLVCLAGFNRILSPFFIQRYPHKVINIHPSLLPAFAGLQGMQVHEAVIAAGVKITGCTVHFVTEDVDAGPIIVQRAIPVREGDTAESLAIRVLVEEHQAYPEAVRLFCAGKLEVRGRTVRVIS</sequence>
<dbReference type="CDD" id="cd08645">
    <property type="entry name" value="FMT_core_GART"/>
    <property type="match status" value="1"/>
</dbReference>
<organism evidence="8">
    <name type="scientific">candidate division WOR-3 bacterium</name>
    <dbReference type="NCBI Taxonomy" id="2052148"/>
    <lineage>
        <taxon>Bacteria</taxon>
        <taxon>Bacteria division WOR-3</taxon>
    </lineage>
</organism>
<dbReference type="InterPro" id="IPR036477">
    <property type="entry name" value="Formyl_transf_N_sf"/>
</dbReference>
<dbReference type="InterPro" id="IPR002376">
    <property type="entry name" value="Formyl_transf_N"/>
</dbReference>
<evidence type="ECO:0000256" key="3">
    <source>
        <dbReference type="ARBA" id="ARBA00022755"/>
    </source>
</evidence>
<comment type="caution">
    <text evidence="8">The sequence shown here is derived from an EMBL/GenBank/DDBJ whole genome shotgun (WGS) entry which is preliminary data.</text>
</comment>
<proteinExistence type="inferred from homology"/>